<comment type="caution">
    <text evidence="2">The sequence shown here is derived from an EMBL/GenBank/DDBJ whole genome shotgun (WGS) entry which is preliminary data.</text>
</comment>
<dbReference type="OrthoDB" id="9790314at2"/>
<dbReference type="InterPro" id="IPR016039">
    <property type="entry name" value="Thiolase-like"/>
</dbReference>
<dbReference type="PANTHER" id="PTHR42870">
    <property type="entry name" value="ACETYL-COA C-ACETYLTRANSFERASE"/>
    <property type="match status" value="1"/>
</dbReference>
<keyword evidence="3" id="KW-1185">Reference proteome</keyword>
<organism evidence="2 3">
    <name type="scientific">Candidimonas nitroreducens</name>
    <dbReference type="NCBI Taxonomy" id="683354"/>
    <lineage>
        <taxon>Bacteria</taxon>
        <taxon>Pseudomonadati</taxon>
        <taxon>Pseudomonadota</taxon>
        <taxon>Betaproteobacteria</taxon>
        <taxon>Burkholderiales</taxon>
        <taxon>Alcaligenaceae</taxon>
        <taxon>Candidimonas</taxon>
    </lineage>
</organism>
<dbReference type="RefSeq" id="WP_088604569.1">
    <property type="nucleotide sequence ID" value="NZ_NJIH01000009.1"/>
</dbReference>
<dbReference type="Pfam" id="PF22691">
    <property type="entry name" value="Thiolase_C_1"/>
    <property type="match status" value="1"/>
</dbReference>
<dbReference type="CDD" id="cd00829">
    <property type="entry name" value="SCP-x_thiolase"/>
    <property type="match status" value="1"/>
</dbReference>
<name>A0A225M897_9BURK</name>
<evidence type="ECO:0000313" key="3">
    <source>
        <dbReference type="Proteomes" id="UP000214603"/>
    </source>
</evidence>
<gene>
    <name evidence="2" type="ORF">CEY11_16860</name>
</gene>
<proteinExistence type="predicted"/>
<protein>
    <submittedName>
        <fullName evidence="2">Lipid-transfer protein</fullName>
    </submittedName>
</protein>
<dbReference type="InterPro" id="IPR055140">
    <property type="entry name" value="Thiolase_C_2"/>
</dbReference>
<dbReference type="AlphaFoldDB" id="A0A225M897"/>
<dbReference type="PIRSF" id="PIRSF000429">
    <property type="entry name" value="Ac-CoA_Ac_transf"/>
    <property type="match status" value="1"/>
</dbReference>
<sequence length="412" mass="44232">MISSTDMGEKETNKFRSRFAAQRVAIAGIGMTKLSKESGKTEQQLAVEAILTAVEDSGLDLQSIDGIVKYSADSTKESTLVDMLGLSNARFFAEVGYGGTATVGVIALAQAAIASGQARCVVCYRAMNGRSGMRYGRGERMLKSKSDDIAIADGSRTFGSALTGPFGLLSPSQLMGLWARRYAYEFGFDDETLSGGLAAVAMTQRAYAANNPHAMLRDRPLSLEDYQSSRMIAEPLRLPDFCLEVDGGAAILVADPDWARGRVRKLVPVLAVDRNLERGGDTPTLYHERMDRLVSERARRIFSLADVSPEDVDVAAIYDATSVMVLMALEDYGFCGRGEAIEFARTGQLGIQGKLPTNPHGGLLSEGYLHGINNLLEVVRQMRGESVNQVAGAQVGFYTVGNGSVLLGDADA</sequence>
<evidence type="ECO:0000313" key="2">
    <source>
        <dbReference type="EMBL" id="OWT57564.1"/>
    </source>
</evidence>
<dbReference type="InterPro" id="IPR002155">
    <property type="entry name" value="Thiolase"/>
</dbReference>
<dbReference type="Gene3D" id="3.40.47.10">
    <property type="match status" value="1"/>
</dbReference>
<dbReference type="SUPFAM" id="SSF53901">
    <property type="entry name" value="Thiolase-like"/>
    <property type="match status" value="2"/>
</dbReference>
<dbReference type="PANTHER" id="PTHR42870:SF1">
    <property type="entry name" value="NON-SPECIFIC LIPID-TRANSFER PROTEIN-LIKE 2"/>
    <property type="match status" value="1"/>
</dbReference>
<dbReference type="GO" id="GO:0003988">
    <property type="term" value="F:acetyl-CoA C-acyltransferase activity"/>
    <property type="evidence" value="ECO:0007669"/>
    <property type="project" value="UniProtKB-ARBA"/>
</dbReference>
<reference evidence="3" key="1">
    <citation type="submission" date="2017-06" db="EMBL/GenBank/DDBJ databases">
        <title>Herbaspirillum phytohormonus sp. nov., isolated from the root nodule of Robinia pseudoacacia in lead-zinc mine.</title>
        <authorList>
            <person name="Fan M."/>
            <person name="Lin Y."/>
        </authorList>
    </citation>
    <scope>NUCLEOTIDE SEQUENCE [LARGE SCALE GENOMIC DNA]</scope>
    <source>
        <strain evidence="3">SC-089</strain>
    </source>
</reference>
<dbReference type="Proteomes" id="UP000214603">
    <property type="component" value="Unassembled WGS sequence"/>
</dbReference>
<feature type="domain" description="Thiolase C-terminal" evidence="1">
    <location>
        <begin position="295"/>
        <end position="404"/>
    </location>
</feature>
<evidence type="ECO:0000259" key="1">
    <source>
        <dbReference type="Pfam" id="PF22691"/>
    </source>
</evidence>
<accession>A0A225M897</accession>
<dbReference type="EMBL" id="NJIH01000009">
    <property type="protein sequence ID" value="OWT57564.1"/>
    <property type="molecule type" value="Genomic_DNA"/>
</dbReference>